<dbReference type="InterPro" id="IPR011335">
    <property type="entry name" value="Restrct_endonuc-II-like"/>
</dbReference>
<dbReference type="InterPro" id="IPR049468">
    <property type="entry name" value="Restrct_endonuc-II-like_dom"/>
</dbReference>
<sequence>MSTDSGPTAKRQMRIDWTRVMDPVALLRSAGSVARTAQLLERGLTRRTLAAAVQTGEIQQVQRGVFALPDAPPEFVAALTTNSLVTCASAARHYGLWLLHEPTAHHLTCPGGRCAPHLNHHRRRSVPVDRRLPVVGLVDVLIHALHCLPPVEAAVVVESSLRRGDTVRTFLLDRLQGNRNGKARAALELVSGCAESAIEVVARVMFRRTGYFVETQVRIDDVGRVDFVLEGFLVVEVDGDEFHSTREARNRDRRRNNELIARGYLYLRFGYGDVTFRRDDVLEQVRTVLSGRVVR</sequence>
<comment type="caution">
    <text evidence="3">The sequence shown here is derived from an EMBL/GenBank/DDBJ whole genome shotgun (WGS) entry which is preliminary data.</text>
</comment>
<dbReference type="RefSeq" id="WP_209066402.1">
    <property type="nucleotide sequence ID" value="NZ_JAATJL010000001.1"/>
</dbReference>
<feature type="domain" description="AbiEi antitoxin N-terminal" evidence="1">
    <location>
        <begin position="24"/>
        <end position="69"/>
    </location>
</feature>
<evidence type="ECO:0000313" key="3">
    <source>
        <dbReference type="EMBL" id="NJC20957.1"/>
    </source>
</evidence>
<organism evidence="3 4">
    <name type="scientific">Arthrobacter pigmenti</name>
    <dbReference type="NCBI Taxonomy" id="271432"/>
    <lineage>
        <taxon>Bacteria</taxon>
        <taxon>Bacillati</taxon>
        <taxon>Actinomycetota</taxon>
        <taxon>Actinomycetes</taxon>
        <taxon>Micrococcales</taxon>
        <taxon>Micrococcaceae</taxon>
        <taxon>Arthrobacter</taxon>
    </lineage>
</organism>
<name>A0A846RLH3_9MICC</name>
<gene>
    <name evidence="3" type="ORF">BJ994_000033</name>
</gene>
<evidence type="ECO:0000259" key="1">
    <source>
        <dbReference type="Pfam" id="PF13338"/>
    </source>
</evidence>
<dbReference type="Pfam" id="PF18741">
    <property type="entry name" value="MTES_1575"/>
    <property type="match status" value="1"/>
</dbReference>
<proteinExistence type="predicted"/>
<protein>
    <submittedName>
        <fullName evidence="3">Very-short-patch-repair endonuclease</fullName>
    </submittedName>
</protein>
<keyword evidence="3" id="KW-0540">Nuclease</keyword>
<keyword evidence="4" id="KW-1185">Reference proteome</keyword>
<dbReference type="AlphaFoldDB" id="A0A846RLH3"/>
<dbReference type="Gene3D" id="3.40.960.10">
    <property type="entry name" value="VSR Endonuclease"/>
    <property type="match status" value="1"/>
</dbReference>
<keyword evidence="3" id="KW-0378">Hydrolase</keyword>
<reference evidence="3 4" key="1">
    <citation type="submission" date="2020-03" db="EMBL/GenBank/DDBJ databases">
        <title>Sequencing the genomes of 1000 actinobacteria strains.</title>
        <authorList>
            <person name="Klenk H.-P."/>
        </authorList>
    </citation>
    <scope>NUCLEOTIDE SEQUENCE [LARGE SCALE GENOMIC DNA]</scope>
    <source>
        <strain evidence="3 4">DSM 16403</strain>
    </source>
</reference>
<dbReference type="InterPro" id="IPR025159">
    <property type="entry name" value="AbiEi_N"/>
</dbReference>
<accession>A0A846RLH3</accession>
<evidence type="ECO:0000259" key="2">
    <source>
        <dbReference type="Pfam" id="PF18741"/>
    </source>
</evidence>
<evidence type="ECO:0000313" key="4">
    <source>
        <dbReference type="Proteomes" id="UP000547458"/>
    </source>
</evidence>
<dbReference type="GO" id="GO:0004519">
    <property type="term" value="F:endonuclease activity"/>
    <property type="evidence" value="ECO:0007669"/>
    <property type="project" value="UniProtKB-KW"/>
</dbReference>
<dbReference type="Proteomes" id="UP000547458">
    <property type="component" value="Unassembled WGS sequence"/>
</dbReference>
<feature type="domain" description="Restriction endonuclease type II-like" evidence="2">
    <location>
        <begin position="206"/>
        <end position="287"/>
    </location>
</feature>
<dbReference type="SUPFAM" id="SSF52980">
    <property type="entry name" value="Restriction endonuclease-like"/>
    <property type="match status" value="1"/>
</dbReference>
<keyword evidence="3" id="KW-0255">Endonuclease</keyword>
<dbReference type="Pfam" id="PF13338">
    <property type="entry name" value="AbiEi_4"/>
    <property type="match status" value="1"/>
</dbReference>
<dbReference type="EMBL" id="JAATJL010000001">
    <property type="protein sequence ID" value="NJC20957.1"/>
    <property type="molecule type" value="Genomic_DNA"/>
</dbReference>